<evidence type="ECO:0000313" key="2">
    <source>
        <dbReference type="EMBL" id="QTN36321.1"/>
    </source>
</evidence>
<sequence length="281" mass="30116">MKNATIILVTNVETPVDEISSFCTQARDVDAYLVVLVQTISPTLPINVHGGLPFGGPTEAEIWTKEIAATKSSLDSATHAAQTLLVDTGCKGEVRPIVCAEAEISEAVAQSAKFADYVFIASNIRDDKDLYKSLAHGVLFESPVALFLNAQIAERYDHILVAWNDSLCAARAVHSALPLLRNSKKVTVVCVDPLPISHGQPFEPGAALSTWLSHHTCNVEVAQIPSGGKDISACILDMARDVGADLVVAGAYSHSRMRQAIFGGTTRTLLEQDSQPVYLAH</sequence>
<dbReference type="Proteomes" id="UP000665026">
    <property type="component" value="Chromosome"/>
</dbReference>
<dbReference type="Pfam" id="PF00582">
    <property type="entry name" value="Usp"/>
    <property type="match status" value="1"/>
</dbReference>
<dbReference type="InterPro" id="IPR006016">
    <property type="entry name" value="UspA"/>
</dbReference>
<feature type="domain" description="UspA" evidence="1">
    <location>
        <begin position="156"/>
        <end position="279"/>
    </location>
</feature>
<proteinExistence type="predicted"/>
<organism evidence="2 3">
    <name type="scientific">Cognatishimia activa</name>
    <dbReference type="NCBI Taxonomy" id="1715691"/>
    <lineage>
        <taxon>Bacteria</taxon>
        <taxon>Pseudomonadati</taxon>
        <taxon>Pseudomonadota</taxon>
        <taxon>Alphaproteobacteria</taxon>
        <taxon>Rhodobacterales</taxon>
        <taxon>Paracoccaceae</taxon>
        <taxon>Cognatishimia</taxon>
    </lineage>
</organism>
<name>A0A975ESJ8_9RHOB</name>
<evidence type="ECO:0000259" key="1">
    <source>
        <dbReference type="Pfam" id="PF00582"/>
    </source>
</evidence>
<dbReference type="SUPFAM" id="SSF52402">
    <property type="entry name" value="Adenine nucleotide alpha hydrolases-like"/>
    <property type="match status" value="1"/>
</dbReference>
<dbReference type="Gene3D" id="3.40.50.12370">
    <property type="match status" value="1"/>
</dbReference>
<reference evidence="2" key="1">
    <citation type="submission" date="2020-07" db="EMBL/GenBank/DDBJ databases">
        <title>Genome sequences of bacteria associated with the marine, planktonic diatom Thalassiosira profunda strain ECT2AJA-044.</title>
        <authorList>
            <person name="Gargas C.B."/>
            <person name="Roberts W.R."/>
            <person name="Alverson A.J."/>
        </authorList>
    </citation>
    <scope>NUCLEOTIDE SEQUENCE</scope>
    <source>
        <strain evidence="2">ECT2AJA-044</strain>
    </source>
</reference>
<gene>
    <name evidence="2" type="ORF">HZ995_02000</name>
</gene>
<dbReference type="EMBL" id="CP060010">
    <property type="protein sequence ID" value="QTN36321.1"/>
    <property type="molecule type" value="Genomic_DNA"/>
</dbReference>
<dbReference type="CDD" id="cd00293">
    <property type="entry name" value="USP-like"/>
    <property type="match status" value="1"/>
</dbReference>
<dbReference type="KEGG" id="cact:HZ995_02000"/>
<evidence type="ECO:0000313" key="3">
    <source>
        <dbReference type="Proteomes" id="UP000665026"/>
    </source>
</evidence>
<dbReference type="RefSeq" id="WP_209357022.1">
    <property type="nucleotide sequence ID" value="NZ_CP060010.1"/>
</dbReference>
<protein>
    <submittedName>
        <fullName evidence="2">Universal stress protein</fullName>
    </submittedName>
</protein>
<dbReference type="AlphaFoldDB" id="A0A975ESJ8"/>
<accession>A0A975ESJ8</accession>